<evidence type="ECO:0000313" key="1">
    <source>
        <dbReference type="EMBL" id="OWW18669.1"/>
    </source>
</evidence>
<comment type="caution">
    <text evidence="1">The sequence shown here is derived from an EMBL/GenBank/DDBJ whole genome shotgun (WGS) entry which is preliminary data.</text>
</comment>
<sequence>MKWQRSFINRLKNADVRKQKYEKARLGTLSMKKGKILQEIDGIVIPKPKRGEKLKNRREANASLVQEQLTDNLQLVGVLSANEALPETRITDSNALVGYQRSRHEDEEVEIDW</sequence>
<dbReference type="AlphaFoldDB" id="A0A254T7Q2"/>
<gene>
    <name evidence="1" type="ORF">AYR66_03585</name>
</gene>
<protein>
    <submittedName>
        <fullName evidence="1">Uncharacterized protein</fullName>
    </submittedName>
</protein>
<evidence type="ECO:0000313" key="2">
    <source>
        <dbReference type="Proteomes" id="UP000197535"/>
    </source>
</evidence>
<organism evidence="1 2">
    <name type="scientific">Noviherbaspirillum denitrificans</name>
    <dbReference type="NCBI Taxonomy" id="1968433"/>
    <lineage>
        <taxon>Bacteria</taxon>
        <taxon>Pseudomonadati</taxon>
        <taxon>Pseudomonadota</taxon>
        <taxon>Betaproteobacteria</taxon>
        <taxon>Burkholderiales</taxon>
        <taxon>Oxalobacteraceae</taxon>
        <taxon>Noviherbaspirillum</taxon>
    </lineage>
</organism>
<dbReference type="Proteomes" id="UP000197535">
    <property type="component" value="Unassembled WGS sequence"/>
</dbReference>
<dbReference type="RefSeq" id="WP_088710073.1">
    <property type="nucleotide sequence ID" value="NZ_LSTO01000002.1"/>
</dbReference>
<accession>A0A254T7Q2</accession>
<proteinExistence type="predicted"/>
<dbReference type="EMBL" id="LSTO01000002">
    <property type="protein sequence ID" value="OWW18669.1"/>
    <property type="molecule type" value="Genomic_DNA"/>
</dbReference>
<keyword evidence="2" id="KW-1185">Reference proteome</keyword>
<name>A0A254T7Q2_9BURK</name>
<reference evidence="1 2" key="1">
    <citation type="submission" date="2016-02" db="EMBL/GenBank/DDBJ databases">
        <authorList>
            <person name="Wen L."/>
            <person name="He K."/>
            <person name="Yang H."/>
        </authorList>
    </citation>
    <scope>NUCLEOTIDE SEQUENCE [LARGE SCALE GENOMIC DNA]</scope>
    <source>
        <strain evidence="1 2">TSA40</strain>
    </source>
</reference>